<dbReference type="GO" id="GO:0008270">
    <property type="term" value="F:zinc ion binding"/>
    <property type="evidence" value="ECO:0007669"/>
    <property type="project" value="UniProtKB-KW"/>
</dbReference>
<evidence type="ECO:0000256" key="12">
    <source>
        <dbReference type="ARBA" id="ARBA00023163"/>
    </source>
</evidence>
<dbReference type="Proteomes" id="UP000058446">
    <property type="component" value="Chromosome"/>
</dbReference>
<keyword evidence="6 13" id="KW-0235">DNA replication</keyword>
<dbReference type="PROSITE" id="PS50880">
    <property type="entry name" value="TOPRIM"/>
    <property type="match status" value="1"/>
</dbReference>
<dbReference type="PANTHER" id="PTHR30313:SF2">
    <property type="entry name" value="DNA PRIMASE"/>
    <property type="match status" value="1"/>
</dbReference>
<dbReference type="GO" id="GO:0000428">
    <property type="term" value="C:DNA-directed RNA polymerase complex"/>
    <property type="evidence" value="ECO:0007669"/>
    <property type="project" value="UniProtKB-KW"/>
</dbReference>
<evidence type="ECO:0000256" key="9">
    <source>
        <dbReference type="ARBA" id="ARBA00022833"/>
    </source>
</evidence>
<dbReference type="FunFam" id="3.90.980.10:FF:000001">
    <property type="entry name" value="DNA primase"/>
    <property type="match status" value="1"/>
</dbReference>
<dbReference type="GO" id="GO:0006269">
    <property type="term" value="P:DNA replication, synthesis of primer"/>
    <property type="evidence" value="ECO:0007669"/>
    <property type="project" value="UniProtKB-UniRule"/>
</dbReference>
<evidence type="ECO:0000256" key="11">
    <source>
        <dbReference type="ARBA" id="ARBA00023125"/>
    </source>
</evidence>
<dbReference type="InterPro" id="IPR030846">
    <property type="entry name" value="DnaG_bac"/>
</dbReference>
<evidence type="ECO:0000313" key="16">
    <source>
        <dbReference type="EMBL" id="ALA67744.1"/>
    </source>
</evidence>
<evidence type="ECO:0000256" key="1">
    <source>
        <dbReference type="ARBA" id="ARBA00001947"/>
    </source>
</evidence>
<dbReference type="Pfam" id="PF08275">
    <property type="entry name" value="DNAG_N"/>
    <property type="match status" value="1"/>
</dbReference>
<sequence>MLRVEVVLVGQDAIDDLIRLFGQGPYRASFPVGGLLSGVFLCGLAGLSRLRRVTATVNPEVTTCNDQHCRSNPAANLFPLCHGRYLLIFRLARFGKVDFMARGRIPDSDIAAIRERTPIEEIVGEYVQLKPGGADSLKGLSPFKDERTPSFHVRPNHGYYHCFSTGKGGDVFSFLMEMEHLSFPEAVEACAEKIGYHINYEGGGTGRREEPGTRQRLIAANREAQKFYVAQFSTPDAAPAREFLENRGFTAEHMKQFGCGYSPAGWDKLTKHLQRLGFSFEELDKAGLSKMGRMGPIDRFHRRLMWPIRNMGGDVIGFGARKLYEDDNLGKYMNTPETMLYKKSKVLFGLDLAKKDIAAGHQAVIVEGYTDVMAMHASGVTTAVASCGTAFGEEHLQLLRRLMLDDSFFRGELIYTFDADEAGQKAAMRAFEGEQNFTGQSYVAVAPDGMDPCDLRMQKGEAAVRELVASRRPLIDFVLRTLLRDYDVTTANGRVSGLRRVVPVLAQLKDTSLRDEYAREVAGWVGWADEAELVARVREEAARPKKEQRKPFQRRAAEEQARAAEQRRGTPTLPYPNPKDPVLHAQREALKLAVQEPATTGPVFDALAPETFGHPTYRAVFDAVVAAGGVCGPAASNVHGWAAVIMENAGDDVVKRLVTELGVEPIEVDPEDMRAYSQAILARLQEVWVGDQIAQLKAMLSRMRPSDDETAYRTLFADLLAMEEYRRELQAEAVKVVFE</sequence>
<dbReference type="Pfam" id="PF08278">
    <property type="entry name" value="DnaG_DnaB_bind"/>
    <property type="match status" value="1"/>
</dbReference>
<dbReference type="EMBL" id="CP006841">
    <property type="protein sequence ID" value="ALA67744.1"/>
    <property type="molecule type" value="Genomic_DNA"/>
</dbReference>
<dbReference type="InterPro" id="IPR037068">
    <property type="entry name" value="DNA_primase_core_N_sf"/>
</dbReference>
<feature type="domain" description="Toprim" evidence="15">
    <location>
        <begin position="361"/>
        <end position="447"/>
    </location>
</feature>
<keyword evidence="17" id="KW-1185">Reference proteome</keyword>
<dbReference type="InterPro" id="IPR013173">
    <property type="entry name" value="DNA_primase_DnaG_DnaB-bd_dom"/>
</dbReference>
<evidence type="ECO:0000256" key="2">
    <source>
        <dbReference type="ARBA" id="ARBA00022478"/>
    </source>
</evidence>
<dbReference type="GO" id="GO:0005737">
    <property type="term" value="C:cytoplasm"/>
    <property type="evidence" value="ECO:0007669"/>
    <property type="project" value="TreeGrafter"/>
</dbReference>
<dbReference type="Pfam" id="PF01807">
    <property type="entry name" value="Zn_ribbon_DnaG"/>
    <property type="match status" value="1"/>
</dbReference>
<reference evidence="16 17" key="1">
    <citation type="submission" date="2013-10" db="EMBL/GenBank/DDBJ databases">
        <title>Complete genome sequence of Corynebacterium lactis DSM 45799(T), isolated from raw cow milk.</title>
        <authorList>
            <person name="Ruckert C."/>
            <person name="Albersmeier A."/>
            <person name="Lipski A."/>
            <person name="Kalinowski J."/>
        </authorList>
    </citation>
    <scope>NUCLEOTIDE SEQUENCE [LARGE SCALE GENOMIC DNA]</scope>
    <source>
        <strain evidence="16 17">RW2-5</strain>
    </source>
</reference>
<proteinExistence type="inferred from homology"/>
<dbReference type="GO" id="GO:0003677">
    <property type="term" value="F:DNA binding"/>
    <property type="evidence" value="ECO:0007669"/>
    <property type="project" value="UniProtKB-KW"/>
</dbReference>
<dbReference type="NCBIfam" id="TIGR01391">
    <property type="entry name" value="dnaG"/>
    <property type="match status" value="1"/>
</dbReference>
<protein>
    <recommendedName>
        <fullName evidence="13">DNA primase</fullName>
        <ecNumber evidence="13">2.7.7.101</ecNumber>
    </recommendedName>
</protein>
<evidence type="ECO:0000256" key="3">
    <source>
        <dbReference type="ARBA" id="ARBA00022515"/>
    </source>
</evidence>
<evidence type="ECO:0000259" key="15">
    <source>
        <dbReference type="PROSITE" id="PS50880"/>
    </source>
</evidence>
<evidence type="ECO:0000256" key="8">
    <source>
        <dbReference type="ARBA" id="ARBA00022771"/>
    </source>
</evidence>
<evidence type="ECO:0000256" key="6">
    <source>
        <dbReference type="ARBA" id="ARBA00022705"/>
    </source>
</evidence>
<evidence type="ECO:0000256" key="10">
    <source>
        <dbReference type="ARBA" id="ARBA00022842"/>
    </source>
</evidence>
<dbReference type="SMART" id="SM00400">
    <property type="entry name" value="ZnF_CHCC"/>
    <property type="match status" value="1"/>
</dbReference>
<dbReference type="SMART" id="SM00493">
    <property type="entry name" value="TOPRIM"/>
    <property type="match status" value="1"/>
</dbReference>
<evidence type="ECO:0000256" key="14">
    <source>
        <dbReference type="SAM" id="MobiDB-lite"/>
    </source>
</evidence>
<evidence type="ECO:0000256" key="4">
    <source>
        <dbReference type="ARBA" id="ARBA00022679"/>
    </source>
</evidence>
<dbReference type="KEGG" id="clw:CLAC_08465"/>
<dbReference type="PATRIC" id="fig|1408189.4.peg.1693"/>
<keyword evidence="4 13" id="KW-0808">Transferase</keyword>
<comment type="cofactor">
    <cofactor evidence="1">
        <name>Zn(2+)</name>
        <dbReference type="ChEBI" id="CHEBI:29105"/>
    </cofactor>
</comment>
<dbReference type="InterPro" id="IPR050219">
    <property type="entry name" value="DnaG_primase"/>
</dbReference>
<dbReference type="EC" id="2.7.7.101" evidence="13"/>
<dbReference type="InterPro" id="IPR006171">
    <property type="entry name" value="TOPRIM_dom"/>
</dbReference>
<dbReference type="InterPro" id="IPR034151">
    <property type="entry name" value="TOPRIM_DnaG_bac"/>
</dbReference>
<keyword evidence="10" id="KW-0460">Magnesium</keyword>
<keyword evidence="5 13" id="KW-0548">Nucleotidyltransferase</keyword>
<dbReference type="Pfam" id="PF13662">
    <property type="entry name" value="Toprim_4"/>
    <property type="match status" value="1"/>
</dbReference>
<dbReference type="SMART" id="SM00766">
    <property type="entry name" value="DnaG_DnaB_bind"/>
    <property type="match status" value="1"/>
</dbReference>
<keyword evidence="2 13" id="KW-0240">DNA-directed RNA polymerase</keyword>
<gene>
    <name evidence="13" type="primary">dnaG</name>
    <name evidence="16" type="ORF">CLAC_08465</name>
</gene>
<accession>A0A0K2H150</accession>
<dbReference type="SUPFAM" id="SSF56731">
    <property type="entry name" value="DNA primase core"/>
    <property type="match status" value="1"/>
</dbReference>
<dbReference type="PANTHER" id="PTHR30313">
    <property type="entry name" value="DNA PRIMASE"/>
    <property type="match status" value="1"/>
</dbReference>
<dbReference type="Gene3D" id="3.90.980.10">
    <property type="entry name" value="DNA primase, catalytic core, N-terminal domain"/>
    <property type="match status" value="1"/>
</dbReference>
<dbReference type="SUPFAM" id="SSF57783">
    <property type="entry name" value="Zinc beta-ribbon"/>
    <property type="match status" value="1"/>
</dbReference>
<name>A0A0K2H150_9CORY</name>
<evidence type="ECO:0000256" key="7">
    <source>
        <dbReference type="ARBA" id="ARBA00022723"/>
    </source>
</evidence>
<comment type="function">
    <text evidence="13">RNA polymerase that catalyzes the synthesis of short RNA molecules used as primers for DNA polymerase during DNA replication.</text>
</comment>
<dbReference type="Gene3D" id="3.40.1360.10">
    <property type="match status" value="1"/>
</dbReference>
<dbReference type="Pfam" id="PF10410">
    <property type="entry name" value="DnaB_bind"/>
    <property type="match status" value="1"/>
</dbReference>
<dbReference type="GO" id="GO:1990077">
    <property type="term" value="C:primosome complex"/>
    <property type="evidence" value="ECO:0007669"/>
    <property type="project" value="UniProtKB-KW"/>
</dbReference>
<dbReference type="InterPro" id="IPR036977">
    <property type="entry name" value="DNA_primase_Znf_CHC2"/>
</dbReference>
<dbReference type="HAMAP" id="MF_00974">
    <property type="entry name" value="DNA_primase_DnaG"/>
    <property type="match status" value="1"/>
</dbReference>
<evidence type="ECO:0000313" key="17">
    <source>
        <dbReference type="Proteomes" id="UP000058446"/>
    </source>
</evidence>
<feature type="compositionally biased region" description="Basic and acidic residues" evidence="14">
    <location>
        <begin position="555"/>
        <end position="568"/>
    </location>
</feature>
<keyword evidence="11 13" id="KW-0238">DNA-binding</keyword>
<dbReference type="FunFam" id="3.90.580.10:FF:000001">
    <property type="entry name" value="DNA primase"/>
    <property type="match status" value="1"/>
</dbReference>
<dbReference type="InterPro" id="IPR013264">
    <property type="entry name" value="DNAG_N"/>
</dbReference>
<dbReference type="InterPro" id="IPR002694">
    <property type="entry name" value="Znf_CHC2"/>
</dbReference>
<organism evidence="16 17">
    <name type="scientific">Corynebacterium lactis RW2-5</name>
    <dbReference type="NCBI Taxonomy" id="1408189"/>
    <lineage>
        <taxon>Bacteria</taxon>
        <taxon>Bacillati</taxon>
        <taxon>Actinomycetota</taxon>
        <taxon>Actinomycetes</taxon>
        <taxon>Mycobacteriales</taxon>
        <taxon>Corynebacteriaceae</taxon>
        <taxon>Corynebacterium</taxon>
    </lineage>
</organism>
<keyword evidence="8" id="KW-0863">Zinc-finger</keyword>
<dbReference type="InterPro" id="IPR019475">
    <property type="entry name" value="DNA_primase_DnaB-bd"/>
</dbReference>
<dbReference type="CDD" id="cd03364">
    <property type="entry name" value="TOPRIM_DnaG_primases"/>
    <property type="match status" value="1"/>
</dbReference>
<keyword evidence="9" id="KW-0862">Zinc</keyword>
<dbReference type="STRING" id="1408189.CLAC_08465"/>
<dbReference type="AlphaFoldDB" id="A0A0K2H150"/>
<evidence type="ECO:0000256" key="13">
    <source>
        <dbReference type="HAMAP-Rule" id="MF_00974"/>
    </source>
</evidence>
<keyword evidence="12 13" id="KW-0804">Transcription</keyword>
<evidence type="ECO:0000256" key="5">
    <source>
        <dbReference type="ARBA" id="ARBA00022695"/>
    </source>
</evidence>
<keyword evidence="3 13" id="KW-0639">Primosome</keyword>
<keyword evidence="7" id="KW-0479">Metal-binding</keyword>
<comment type="catalytic activity">
    <reaction evidence="13">
        <text>ssDNA + n NTP = ssDNA/pppN(pN)n-1 hybrid + (n-1) diphosphate.</text>
        <dbReference type="EC" id="2.7.7.101"/>
    </reaction>
</comment>
<comment type="caution">
    <text evidence="13">Lacks conserved residue(s) required for the propagation of feature annotation.</text>
</comment>
<comment type="subunit">
    <text evidence="13">Monomer. Interacts with DnaB.</text>
</comment>
<comment type="similarity">
    <text evidence="13">Belongs to the DnaG primase family.</text>
</comment>
<dbReference type="Gene3D" id="3.90.580.10">
    <property type="entry name" value="Zinc finger, CHC2-type domain"/>
    <property type="match status" value="1"/>
</dbReference>
<dbReference type="GO" id="GO:0003899">
    <property type="term" value="F:DNA-directed RNA polymerase activity"/>
    <property type="evidence" value="ECO:0007669"/>
    <property type="project" value="UniProtKB-UniRule"/>
</dbReference>
<feature type="region of interest" description="Disordered" evidence="14">
    <location>
        <begin position="540"/>
        <end position="581"/>
    </location>
</feature>
<dbReference type="InterPro" id="IPR006295">
    <property type="entry name" value="DNA_primase_DnaG"/>
</dbReference>